<reference evidence="5" key="1">
    <citation type="submission" date="2017-02" db="EMBL/GenBank/DDBJ databases">
        <authorList>
            <person name="Varghese N."/>
            <person name="Submissions S."/>
        </authorList>
    </citation>
    <scope>NUCLEOTIDE SEQUENCE [LARGE SCALE GENOMIC DNA]</scope>
    <source>
        <strain evidence="5">VKM Ac-2052</strain>
    </source>
</reference>
<dbReference type="PANTHER" id="PTHR34351:SF1">
    <property type="entry name" value="SLR1927 PROTEIN"/>
    <property type="match status" value="1"/>
</dbReference>
<feature type="transmembrane region" description="Helical" evidence="2">
    <location>
        <begin position="44"/>
        <end position="63"/>
    </location>
</feature>
<sequence>MGVLANVSRRGQRWPAFTIRGWGFLAASIALFVLAPMLGQREIAFAASASLALPLLALLLVSVRRPKLTVVRRFSPETANAGAECEVSLSVQNWGIATTPAALWHDEAASPLISSPTDTLPPLPAFRSLETGTPRVTTVRYLIESPRRGQHEVGPLWIRFSDPFGLATRRFAVGGTDVLTVTPDVETLSRGSFRLPSGDGQSMQSRRPSASGEQDVIARKYQTGDSIRRVHWPATARHSELMVRQDDQHTDHEAVIVLDNRLESFAHDRRGRADETQSEAFEWAVSMSVSIGMHLLREGYRTVFVESADPAAPHSGERSAEEPAELLLRGARARLGAGHLPLAVRDIVADAGRGSGELPPLFAVLGDVDAESLDALSRAATASSSALVFIVHDVPPTSQELAPEWARRLREHLMRAGWTARLVSPVDTPSSAWEPDTARLAR</sequence>
<evidence type="ECO:0000259" key="3">
    <source>
        <dbReference type="Pfam" id="PF01882"/>
    </source>
</evidence>
<dbReference type="PANTHER" id="PTHR34351">
    <property type="entry name" value="SLR1927 PROTEIN-RELATED"/>
    <property type="match status" value="1"/>
</dbReference>
<dbReference type="RefSeq" id="WP_078713424.1">
    <property type="nucleotide sequence ID" value="NZ_FUYG01000002.1"/>
</dbReference>
<feature type="compositionally biased region" description="Polar residues" evidence="1">
    <location>
        <begin position="199"/>
        <end position="212"/>
    </location>
</feature>
<keyword evidence="2" id="KW-0812">Transmembrane</keyword>
<keyword evidence="2" id="KW-1133">Transmembrane helix</keyword>
<dbReference type="Proteomes" id="UP000189735">
    <property type="component" value="Unassembled WGS sequence"/>
</dbReference>
<accession>A0A1T4X7E6</accession>
<feature type="transmembrane region" description="Helical" evidence="2">
    <location>
        <begin position="21"/>
        <end position="38"/>
    </location>
</feature>
<feature type="domain" description="DUF58" evidence="3">
    <location>
        <begin position="218"/>
        <end position="301"/>
    </location>
</feature>
<dbReference type="InterPro" id="IPR002881">
    <property type="entry name" value="DUF58"/>
</dbReference>
<evidence type="ECO:0000256" key="1">
    <source>
        <dbReference type="SAM" id="MobiDB-lite"/>
    </source>
</evidence>
<evidence type="ECO:0000256" key="2">
    <source>
        <dbReference type="SAM" id="Phobius"/>
    </source>
</evidence>
<dbReference type="EMBL" id="FUYG01000002">
    <property type="protein sequence ID" value="SKA85590.1"/>
    <property type="molecule type" value="Genomic_DNA"/>
</dbReference>
<evidence type="ECO:0000313" key="4">
    <source>
        <dbReference type="EMBL" id="SKA85590.1"/>
    </source>
</evidence>
<organism evidence="4 5">
    <name type="scientific">Agreia bicolorata</name>
    <dbReference type="NCBI Taxonomy" id="110935"/>
    <lineage>
        <taxon>Bacteria</taxon>
        <taxon>Bacillati</taxon>
        <taxon>Actinomycetota</taxon>
        <taxon>Actinomycetes</taxon>
        <taxon>Micrococcales</taxon>
        <taxon>Microbacteriaceae</taxon>
        <taxon>Agreia</taxon>
    </lineage>
</organism>
<feature type="region of interest" description="Disordered" evidence="1">
    <location>
        <begin position="189"/>
        <end position="214"/>
    </location>
</feature>
<name>A0A1T4X7E6_9MICO</name>
<gene>
    <name evidence="4" type="ORF">SAMN06295879_0786</name>
</gene>
<protein>
    <submittedName>
        <fullName evidence="4">Uncharacterized conserved protein, DUF58 family, contains vWF domain</fullName>
    </submittedName>
</protein>
<dbReference type="AlphaFoldDB" id="A0A1T4X7E6"/>
<evidence type="ECO:0000313" key="5">
    <source>
        <dbReference type="Proteomes" id="UP000189735"/>
    </source>
</evidence>
<proteinExistence type="predicted"/>
<keyword evidence="2" id="KW-0472">Membrane</keyword>
<dbReference type="Pfam" id="PF01882">
    <property type="entry name" value="DUF58"/>
    <property type="match status" value="1"/>
</dbReference>